<sequence length="61" mass="6804">MKTLKNIKSSLKIKMLTMNGAFNIVRKHVPAAFDGLDRKHFLQSPKKIIIVKGKAKLKASA</sequence>
<protein>
    <submittedName>
        <fullName evidence="1">Uncharacterized protein</fullName>
    </submittedName>
</protein>
<evidence type="ECO:0000313" key="2">
    <source>
        <dbReference type="Proteomes" id="UP000838308"/>
    </source>
</evidence>
<reference evidence="1" key="1">
    <citation type="submission" date="2022-04" db="EMBL/GenBank/DDBJ databases">
        <authorList>
            <person name="Criscuolo A."/>
        </authorList>
    </citation>
    <scope>NUCLEOTIDE SEQUENCE</scope>
    <source>
        <strain evidence="1">CIP111895</strain>
    </source>
</reference>
<name>A0ABM9EQ69_9BACI</name>
<organism evidence="1 2">
    <name type="scientific">Neobacillus rhizosphaerae</name>
    <dbReference type="NCBI Taxonomy" id="2880965"/>
    <lineage>
        <taxon>Bacteria</taxon>
        <taxon>Bacillati</taxon>
        <taxon>Bacillota</taxon>
        <taxon>Bacilli</taxon>
        <taxon>Bacillales</taxon>
        <taxon>Bacillaceae</taxon>
        <taxon>Neobacillus</taxon>
    </lineage>
</organism>
<dbReference type="RefSeq" id="WP_248735074.1">
    <property type="nucleotide sequence ID" value="NZ_CALBWS010000010.1"/>
</dbReference>
<comment type="caution">
    <text evidence="1">The sequence shown here is derived from an EMBL/GenBank/DDBJ whole genome shotgun (WGS) entry which is preliminary data.</text>
</comment>
<proteinExistence type="predicted"/>
<accession>A0ABM9EQ69</accession>
<evidence type="ECO:0000313" key="1">
    <source>
        <dbReference type="EMBL" id="CAH2714761.1"/>
    </source>
</evidence>
<dbReference type="EMBL" id="CALBWS010000010">
    <property type="protein sequence ID" value="CAH2714761.1"/>
    <property type="molecule type" value="Genomic_DNA"/>
</dbReference>
<gene>
    <name evidence="1" type="ORF">BACCIP111895_01937</name>
</gene>
<keyword evidence="2" id="KW-1185">Reference proteome</keyword>
<dbReference type="Proteomes" id="UP000838308">
    <property type="component" value="Unassembled WGS sequence"/>
</dbReference>